<gene>
    <name evidence="2" type="ORF">HNP37_001819</name>
</gene>
<dbReference type="RefSeq" id="WP_184160498.1">
    <property type="nucleotide sequence ID" value="NZ_JACHLD010000002.1"/>
</dbReference>
<dbReference type="InterPro" id="IPR046531">
    <property type="entry name" value="DUF6596"/>
</dbReference>
<keyword evidence="3" id="KW-1185">Reference proteome</keyword>
<evidence type="ECO:0000313" key="2">
    <source>
        <dbReference type="EMBL" id="MBB4801758.1"/>
    </source>
</evidence>
<proteinExistence type="predicted"/>
<organism evidence="2 3">
    <name type="scientific">Flavobacterium nitrogenifigens</name>
    <dbReference type="NCBI Taxonomy" id="1617283"/>
    <lineage>
        <taxon>Bacteria</taxon>
        <taxon>Pseudomonadati</taxon>
        <taxon>Bacteroidota</taxon>
        <taxon>Flavobacteriia</taxon>
        <taxon>Flavobacteriales</taxon>
        <taxon>Flavobacteriaceae</taxon>
        <taxon>Flavobacterium</taxon>
    </lineage>
</organism>
<dbReference type="EMBL" id="JACHLD010000002">
    <property type="protein sequence ID" value="MBB4801758.1"/>
    <property type="molecule type" value="Genomic_DNA"/>
</dbReference>
<evidence type="ECO:0000313" key="3">
    <source>
        <dbReference type="Proteomes" id="UP000561681"/>
    </source>
</evidence>
<feature type="domain" description="DUF6596" evidence="1">
    <location>
        <begin position="184"/>
        <end position="278"/>
    </location>
</feature>
<dbReference type="PANTHER" id="PTHR47756">
    <property type="entry name" value="BLL6612 PROTEIN-RELATED"/>
    <property type="match status" value="1"/>
</dbReference>
<dbReference type="Pfam" id="PF20239">
    <property type="entry name" value="DUF6596"/>
    <property type="match status" value="1"/>
</dbReference>
<name>A0A7W7IWA1_9FLAO</name>
<sequence length="404" mass="46197">MGNEMFFGEEKNYRVLYGKLFAALLNKFGADYISEIEDAIHNSLLKSLKIRSQNTILNNMENWLFIVARNDLLNQIKKDKEKNSFSAEHIEGSAAESCQTDLRLQTVLFISAVENISSQAKILFVLKDIFGLSLSEISGCTLMGKEAVYKSINRTKKNIQSQFKGKTVELDSIAAVREDIARAEEIFYAVFNIGYDCFDEKAQGVFNEDLCLDAMALTKLLYGRYKYGSTGSLMALFCFHAARSAARVVNGRLISFFSQDREKWNTELIALGFHYLKKPKTLNRFYLEAVIISRYISIAELTQNDWLDIVKLHEIMQQVYLSPIARLNYCFCLAKIGKTQQALQILCQIEKELPAEHIYFSLVKAKILKETRPEESDDLFTSVLSKMNQKIRKEYLLENESVGL</sequence>
<comment type="caution">
    <text evidence="2">The sequence shown here is derived from an EMBL/GenBank/DDBJ whole genome shotgun (WGS) entry which is preliminary data.</text>
</comment>
<accession>A0A7W7IWA1</accession>
<dbReference type="PANTHER" id="PTHR47756:SF2">
    <property type="entry name" value="BLL6612 PROTEIN"/>
    <property type="match status" value="1"/>
</dbReference>
<dbReference type="AlphaFoldDB" id="A0A7W7IWA1"/>
<protein>
    <submittedName>
        <fullName evidence="2">RNA polymerase sigma-70 factor (ECF subfamily)</fullName>
    </submittedName>
</protein>
<dbReference type="Proteomes" id="UP000561681">
    <property type="component" value="Unassembled WGS sequence"/>
</dbReference>
<reference evidence="2 3" key="1">
    <citation type="submission" date="2020-08" db="EMBL/GenBank/DDBJ databases">
        <title>Functional genomics of gut bacteria from endangered species of beetles.</title>
        <authorList>
            <person name="Carlos-Shanley C."/>
        </authorList>
    </citation>
    <scope>NUCLEOTIDE SEQUENCE [LARGE SCALE GENOMIC DNA]</scope>
    <source>
        <strain evidence="2 3">S00142</strain>
    </source>
</reference>
<evidence type="ECO:0000259" key="1">
    <source>
        <dbReference type="Pfam" id="PF20239"/>
    </source>
</evidence>